<dbReference type="eggNOG" id="KOG1153">
    <property type="taxonomic scope" value="Eukaryota"/>
</dbReference>
<dbReference type="VEuPathDB" id="FungiDB:H310_11128"/>
<dbReference type="OrthoDB" id="206201at2759"/>
<feature type="active site" description="Charge relay system" evidence="7">
    <location>
        <position position="392"/>
    </location>
</feature>
<proteinExistence type="inferred from homology"/>
<evidence type="ECO:0000259" key="8">
    <source>
        <dbReference type="Pfam" id="PF00082"/>
    </source>
</evidence>
<dbReference type="InterPro" id="IPR023828">
    <property type="entry name" value="Peptidase_S8_Ser-AS"/>
</dbReference>
<dbReference type="PROSITE" id="PS00138">
    <property type="entry name" value="SUBTILASE_SER"/>
    <property type="match status" value="1"/>
</dbReference>
<evidence type="ECO:0000256" key="7">
    <source>
        <dbReference type="PROSITE-ProRule" id="PRU01240"/>
    </source>
</evidence>
<reference evidence="9" key="1">
    <citation type="submission" date="2013-12" db="EMBL/GenBank/DDBJ databases">
        <title>The Genome Sequence of Aphanomyces invadans NJM9701.</title>
        <authorList>
            <consortium name="The Broad Institute Genomics Platform"/>
            <person name="Russ C."/>
            <person name="Tyler B."/>
            <person name="van West P."/>
            <person name="Dieguez-Uribeondo J."/>
            <person name="Young S.K."/>
            <person name="Zeng Q."/>
            <person name="Gargeya S."/>
            <person name="Fitzgerald M."/>
            <person name="Abouelleil A."/>
            <person name="Alvarado L."/>
            <person name="Chapman S.B."/>
            <person name="Gainer-Dewar J."/>
            <person name="Goldberg J."/>
            <person name="Griggs A."/>
            <person name="Gujja S."/>
            <person name="Hansen M."/>
            <person name="Howarth C."/>
            <person name="Imamovic A."/>
            <person name="Ireland A."/>
            <person name="Larimer J."/>
            <person name="McCowan C."/>
            <person name="Murphy C."/>
            <person name="Pearson M."/>
            <person name="Poon T.W."/>
            <person name="Priest M."/>
            <person name="Roberts A."/>
            <person name="Saif S."/>
            <person name="Shea T."/>
            <person name="Sykes S."/>
            <person name="Wortman J."/>
            <person name="Nusbaum C."/>
            <person name="Birren B."/>
        </authorList>
    </citation>
    <scope>NUCLEOTIDE SEQUENCE [LARGE SCALE GENOMIC DNA]</scope>
    <source>
        <strain evidence="9">NJM9701</strain>
    </source>
</reference>
<dbReference type="Pfam" id="PF00082">
    <property type="entry name" value="Peptidase_S8"/>
    <property type="match status" value="1"/>
</dbReference>
<organism evidence="9">
    <name type="scientific">Aphanomyces invadans</name>
    <dbReference type="NCBI Taxonomy" id="157072"/>
    <lineage>
        <taxon>Eukaryota</taxon>
        <taxon>Sar</taxon>
        <taxon>Stramenopiles</taxon>
        <taxon>Oomycota</taxon>
        <taxon>Saprolegniomycetes</taxon>
        <taxon>Saprolegniales</taxon>
        <taxon>Verrucalvaceae</taxon>
        <taxon>Aphanomyces</taxon>
    </lineage>
</organism>
<sequence>MIVSAAVGAAVVLSSCAEAASSKRLLVHLHDSGLRALYEDLTDRTRDGVHAYLQGRFASAQASFVDQLSAAATIANVSMPQLIPLWIQNTVVLDNVHEDLELCLSQLDGVANVVEDGIVHLPSSSFHHLDKHEGEFEASSVQDNVKDLHADEAWGKGWSGAGIVIASIDSGVRYSHSALRASYRGTHGVDGSVNHDYAFWIPSSQNATLVPDNADEVGHGTHTMGTAVGSSGIGIAPNATWIAARPFNWDGSAAQSDILLAGQWVMCPTKWQGTTPNCTLGADIVSNSFGADSSVHWMDHVVRAWRRANMLPVFASGNVNGFQCGSVMCPGCLRDAVAVGALVGSKTLWGGSGKGPSPAGGAIKPDFVAPGVAIRSASSLGDAKYMRLTGTSMATPHVSGAAAIVWQACRAAASDNSGATKCSVDVVAARLERTATTQSLHKPVLVPATCGGTPYNTFPNNIYGFGLPNTVKAAAAPSSTANAAEENVAVMLASA</sequence>
<name>A0A024TNX9_9STRA</name>
<accession>A0A024TNX9</accession>
<dbReference type="EC" id="3.4.21.62" evidence="6"/>
<keyword evidence="2 7" id="KW-0645">Protease</keyword>
<dbReference type="PANTHER" id="PTHR43399">
    <property type="entry name" value="SUBTILISIN-RELATED"/>
    <property type="match status" value="1"/>
</dbReference>
<evidence type="ECO:0000256" key="3">
    <source>
        <dbReference type="ARBA" id="ARBA00022801"/>
    </source>
</evidence>
<dbReference type="Gene3D" id="3.40.50.200">
    <property type="entry name" value="Peptidase S8/S53 domain"/>
    <property type="match status" value="1"/>
</dbReference>
<comment type="similarity">
    <text evidence="1 7">Belongs to the peptidase S8 family.</text>
</comment>
<gene>
    <name evidence="9" type="ORF">H310_11128</name>
</gene>
<feature type="domain" description="Peptidase S8/S53" evidence="8">
    <location>
        <begin position="160"/>
        <end position="443"/>
    </location>
</feature>
<comment type="catalytic activity">
    <reaction evidence="5">
        <text>Hydrolysis of proteins with broad specificity for peptide bonds, and a preference for a large uncharged residue in P1. Hydrolyzes peptide amides.</text>
        <dbReference type="EC" id="3.4.21.62"/>
    </reaction>
</comment>
<dbReference type="PANTHER" id="PTHR43399:SF4">
    <property type="entry name" value="CELL WALL-ASSOCIATED PROTEASE"/>
    <property type="match status" value="1"/>
</dbReference>
<dbReference type="PRINTS" id="PR00723">
    <property type="entry name" value="SUBTILISIN"/>
</dbReference>
<feature type="active site" description="Charge relay system" evidence="7">
    <location>
        <position position="219"/>
    </location>
</feature>
<dbReference type="InterPro" id="IPR000209">
    <property type="entry name" value="Peptidase_S8/S53_dom"/>
</dbReference>
<dbReference type="SUPFAM" id="SSF52743">
    <property type="entry name" value="Subtilisin-like"/>
    <property type="match status" value="1"/>
</dbReference>
<dbReference type="AlphaFoldDB" id="A0A024TNX9"/>
<protein>
    <recommendedName>
        <fullName evidence="6">subtilisin</fullName>
        <ecNumber evidence="6">3.4.21.62</ecNumber>
    </recommendedName>
</protein>
<dbReference type="GO" id="GO:0004252">
    <property type="term" value="F:serine-type endopeptidase activity"/>
    <property type="evidence" value="ECO:0007669"/>
    <property type="project" value="UniProtKB-UniRule"/>
</dbReference>
<evidence type="ECO:0000256" key="2">
    <source>
        <dbReference type="ARBA" id="ARBA00022670"/>
    </source>
</evidence>
<keyword evidence="4 7" id="KW-0720">Serine protease</keyword>
<evidence type="ECO:0000256" key="1">
    <source>
        <dbReference type="ARBA" id="ARBA00011073"/>
    </source>
</evidence>
<dbReference type="EMBL" id="KI913980">
    <property type="protein sequence ID" value="ETV95714.1"/>
    <property type="molecule type" value="Genomic_DNA"/>
</dbReference>
<evidence type="ECO:0000256" key="5">
    <source>
        <dbReference type="ARBA" id="ARBA00023529"/>
    </source>
</evidence>
<keyword evidence="3 7" id="KW-0378">Hydrolase</keyword>
<dbReference type="STRING" id="157072.A0A024TNX9"/>
<dbReference type="InterPro" id="IPR051048">
    <property type="entry name" value="Peptidase_S8/S53_subtilisin"/>
</dbReference>
<dbReference type="GO" id="GO:0006508">
    <property type="term" value="P:proteolysis"/>
    <property type="evidence" value="ECO:0007669"/>
    <property type="project" value="UniProtKB-KW"/>
</dbReference>
<dbReference type="RefSeq" id="XP_008875907.1">
    <property type="nucleotide sequence ID" value="XM_008877685.1"/>
</dbReference>
<dbReference type="InterPro" id="IPR015500">
    <property type="entry name" value="Peptidase_S8_subtilisin-rel"/>
</dbReference>
<evidence type="ECO:0000313" key="9">
    <source>
        <dbReference type="EMBL" id="ETV95714.1"/>
    </source>
</evidence>
<evidence type="ECO:0000256" key="6">
    <source>
        <dbReference type="ARBA" id="ARBA00023619"/>
    </source>
</evidence>
<feature type="active site" description="Charge relay system" evidence="7">
    <location>
        <position position="169"/>
    </location>
</feature>
<dbReference type="InterPro" id="IPR036852">
    <property type="entry name" value="Peptidase_S8/S53_dom_sf"/>
</dbReference>
<dbReference type="PROSITE" id="PS51892">
    <property type="entry name" value="SUBTILASE"/>
    <property type="match status" value="1"/>
</dbReference>
<dbReference type="GeneID" id="20088178"/>
<evidence type="ECO:0000256" key="4">
    <source>
        <dbReference type="ARBA" id="ARBA00022825"/>
    </source>
</evidence>